<sequence>MVEVDFPKVQLEFSYKDEKRLVFDNFRKKWVVLTPEEWVRQHFLYFLVRKLEYPLSLIAIEKEIMVGELKKRCDILVYRDINPWLLVECKESNVKLDEEVLMQALRYNMTVDVPFICITNGKETFLWQRNENEFIELNQFPVWQS</sequence>
<accession>A0A5P2FZ43</accession>
<evidence type="ECO:0000259" key="1">
    <source>
        <dbReference type="Pfam" id="PF13588"/>
    </source>
</evidence>
<name>A0A5P2FZ43_9BACT</name>
<dbReference type="KEGG" id="arac:E0W69_005835"/>
<evidence type="ECO:0000313" key="2">
    <source>
        <dbReference type="EMBL" id="QES88207.1"/>
    </source>
</evidence>
<organism evidence="2 3">
    <name type="scientific">Rhizosphaericola mali</name>
    <dbReference type="NCBI Taxonomy" id="2545455"/>
    <lineage>
        <taxon>Bacteria</taxon>
        <taxon>Pseudomonadati</taxon>
        <taxon>Bacteroidota</taxon>
        <taxon>Chitinophagia</taxon>
        <taxon>Chitinophagales</taxon>
        <taxon>Chitinophagaceae</taxon>
        <taxon>Rhizosphaericola</taxon>
    </lineage>
</organism>
<dbReference type="OrthoDB" id="9790377at2"/>
<protein>
    <submittedName>
        <fullName evidence="2">Type I restriction enzyme HsdR N-terminal domain-containing protein</fullName>
    </submittedName>
</protein>
<dbReference type="Gene3D" id="3.90.1570.30">
    <property type="match status" value="1"/>
</dbReference>
<dbReference type="AlphaFoldDB" id="A0A5P2FZ43"/>
<dbReference type="EMBL" id="CP044016">
    <property type="protein sequence ID" value="QES88207.1"/>
    <property type="molecule type" value="Genomic_DNA"/>
</dbReference>
<feature type="domain" description="Type I restriction enzyme R protein N-terminal" evidence="1">
    <location>
        <begin position="35"/>
        <end position="141"/>
    </location>
</feature>
<dbReference type="InterPro" id="IPR029464">
    <property type="entry name" value="HSDR_N"/>
</dbReference>
<dbReference type="RefSeq" id="WP_131329094.1">
    <property type="nucleotide sequence ID" value="NZ_CP044016.1"/>
</dbReference>
<evidence type="ECO:0000313" key="3">
    <source>
        <dbReference type="Proteomes" id="UP000292424"/>
    </source>
</evidence>
<dbReference type="Proteomes" id="UP000292424">
    <property type="component" value="Chromosome"/>
</dbReference>
<reference evidence="2 3" key="1">
    <citation type="submission" date="2019-09" db="EMBL/GenBank/DDBJ databases">
        <title>Complete genome sequence of Arachidicoccus sp. B3-10 isolated from apple orchard soil.</title>
        <authorList>
            <person name="Kim H.S."/>
            <person name="Han K.-I."/>
            <person name="Suh M.K."/>
            <person name="Lee K.C."/>
            <person name="Eom M.K."/>
            <person name="Kim J.-S."/>
            <person name="Kang S.W."/>
            <person name="Sin Y."/>
            <person name="Lee J.-S."/>
        </authorList>
    </citation>
    <scope>NUCLEOTIDE SEQUENCE [LARGE SCALE GENOMIC DNA]</scope>
    <source>
        <strain evidence="2 3">B3-10</strain>
    </source>
</reference>
<gene>
    <name evidence="2" type="ORF">E0W69_005835</name>
</gene>
<dbReference type="Pfam" id="PF13588">
    <property type="entry name" value="HSDR_N_2"/>
    <property type="match status" value="1"/>
</dbReference>
<proteinExistence type="predicted"/>
<keyword evidence="3" id="KW-1185">Reference proteome</keyword>